<organism evidence="1 2">
    <name type="scientific">Dentiscutata heterogama</name>
    <dbReference type="NCBI Taxonomy" id="1316150"/>
    <lineage>
        <taxon>Eukaryota</taxon>
        <taxon>Fungi</taxon>
        <taxon>Fungi incertae sedis</taxon>
        <taxon>Mucoromycota</taxon>
        <taxon>Glomeromycotina</taxon>
        <taxon>Glomeromycetes</taxon>
        <taxon>Diversisporales</taxon>
        <taxon>Gigasporaceae</taxon>
        <taxon>Dentiscutata</taxon>
    </lineage>
</organism>
<feature type="non-terminal residue" evidence="1">
    <location>
        <position position="1"/>
    </location>
</feature>
<feature type="non-terminal residue" evidence="1">
    <location>
        <position position="48"/>
    </location>
</feature>
<protein>
    <submittedName>
        <fullName evidence="1">17093_t:CDS:1</fullName>
    </submittedName>
</protein>
<keyword evidence="2" id="KW-1185">Reference proteome</keyword>
<comment type="caution">
    <text evidence="1">The sequence shown here is derived from an EMBL/GenBank/DDBJ whole genome shotgun (WGS) entry which is preliminary data.</text>
</comment>
<reference evidence="1" key="1">
    <citation type="submission" date="2021-06" db="EMBL/GenBank/DDBJ databases">
        <authorList>
            <person name="Kallberg Y."/>
            <person name="Tangrot J."/>
            <person name="Rosling A."/>
        </authorList>
    </citation>
    <scope>NUCLEOTIDE SEQUENCE</scope>
    <source>
        <strain evidence="1">IL203A</strain>
    </source>
</reference>
<sequence length="48" mass="5652">NQLSQSFQEQNRGNINTTLSNKAIIQSALKHLFEEKQTDWKRCNFIKT</sequence>
<proteinExistence type="predicted"/>
<name>A0ACA9Q9R8_9GLOM</name>
<gene>
    <name evidence="1" type="ORF">DHETER_LOCUS14206</name>
</gene>
<evidence type="ECO:0000313" key="2">
    <source>
        <dbReference type="Proteomes" id="UP000789702"/>
    </source>
</evidence>
<accession>A0ACA9Q9R8</accession>
<evidence type="ECO:0000313" key="1">
    <source>
        <dbReference type="EMBL" id="CAG8743639.1"/>
    </source>
</evidence>
<dbReference type="EMBL" id="CAJVPU010042496">
    <property type="protein sequence ID" value="CAG8743639.1"/>
    <property type="molecule type" value="Genomic_DNA"/>
</dbReference>
<dbReference type="Proteomes" id="UP000789702">
    <property type="component" value="Unassembled WGS sequence"/>
</dbReference>